<dbReference type="FunFam" id="3.30.420.40:FF:000028">
    <property type="entry name" value="heat shock 70 kDa protein-like"/>
    <property type="match status" value="1"/>
</dbReference>
<evidence type="ECO:0000256" key="3">
    <source>
        <dbReference type="ARBA" id="ARBA00022840"/>
    </source>
</evidence>
<dbReference type="Gene3D" id="3.30.420.40">
    <property type="match status" value="1"/>
</dbReference>
<dbReference type="InterPro" id="IPR043129">
    <property type="entry name" value="ATPase_NBD"/>
</dbReference>
<gene>
    <name evidence="4" type="primary">MED37C_5</name>
    <name evidence="4" type="ORF">CFP56_018056</name>
</gene>
<dbReference type="InterPro" id="IPR018181">
    <property type="entry name" value="Heat_shock_70_CS"/>
</dbReference>
<evidence type="ECO:0000313" key="5">
    <source>
        <dbReference type="Proteomes" id="UP000237347"/>
    </source>
</evidence>
<dbReference type="AlphaFoldDB" id="A0AAW0KIU0"/>
<reference evidence="4 5" key="1">
    <citation type="journal article" date="2018" name="Sci. Data">
        <title>The draft genome sequence of cork oak.</title>
        <authorList>
            <person name="Ramos A.M."/>
            <person name="Usie A."/>
            <person name="Barbosa P."/>
            <person name="Barros P.M."/>
            <person name="Capote T."/>
            <person name="Chaves I."/>
            <person name="Simoes F."/>
            <person name="Abreu I."/>
            <person name="Carrasquinho I."/>
            <person name="Faro C."/>
            <person name="Guimaraes J.B."/>
            <person name="Mendonca D."/>
            <person name="Nobrega F."/>
            <person name="Rodrigues L."/>
            <person name="Saibo N.J.M."/>
            <person name="Varela M.C."/>
            <person name="Egas C."/>
            <person name="Matos J."/>
            <person name="Miguel C.M."/>
            <person name="Oliveira M.M."/>
            <person name="Ricardo C.P."/>
            <person name="Goncalves S."/>
        </authorList>
    </citation>
    <scope>NUCLEOTIDE SEQUENCE [LARGE SCALE GENOMIC DNA]</scope>
    <source>
        <strain evidence="5">cv. HL8</strain>
    </source>
</reference>
<name>A0AAW0KIU0_QUESU</name>
<dbReference type="PROSITE" id="PS00297">
    <property type="entry name" value="HSP70_1"/>
    <property type="match status" value="1"/>
</dbReference>
<dbReference type="GO" id="GO:0140662">
    <property type="term" value="F:ATP-dependent protein folding chaperone"/>
    <property type="evidence" value="ECO:0007669"/>
    <property type="project" value="InterPro"/>
</dbReference>
<dbReference type="PRINTS" id="PR00301">
    <property type="entry name" value="HEATSHOCK70"/>
</dbReference>
<protein>
    <submittedName>
        <fullName evidence="4">Mediator of rna polymerase ii transcription subunit 37c</fullName>
    </submittedName>
</protein>
<evidence type="ECO:0000256" key="2">
    <source>
        <dbReference type="ARBA" id="ARBA00022741"/>
    </source>
</evidence>
<proteinExistence type="inferred from homology"/>
<comment type="similarity">
    <text evidence="1">Belongs to the heat shock protein 70 family.</text>
</comment>
<keyword evidence="3" id="KW-0067">ATP-binding</keyword>
<dbReference type="EMBL" id="PKMF04000284">
    <property type="protein sequence ID" value="KAK7839390.1"/>
    <property type="molecule type" value="Genomic_DNA"/>
</dbReference>
<keyword evidence="5" id="KW-1185">Reference proteome</keyword>
<organism evidence="4 5">
    <name type="scientific">Quercus suber</name>
    <name type="common">Cork oak</name>
    <dbReference type="NCBI Taxonomy" id="58331"/>
    <lineage>
        <taxon>Eukaryota</taxon>
        <taxon>Viridiplantae</taxon>
        <taxon>Streptophyta</taxon>
        <taxon>Embryophyta</taxon>
        <taxon>Tracheophyta</taxon>
        <taxon>Spermatophyta</taxon>
        <taxon>Magnoliopsida</taxon>
        <taxon>eudicotyledons</taxon>
        <taxon>Gunneridae</taxon>
        <taxon>Pentapetalae</taxon>
        <taxon>rosids</taxon>
        <taxon>fabids</taxon>
        <taxon>Fagales</taxon>
        <taxon>Fagaceae</taxon>
        <taxon>Quercus</taxon>
    </lineage>
</organism>
<evidence type="ECO:0000313" key="4">
    <source>
        <dbReference type="EMBL" id="KAK7839390.1"/>
    </source>
</evidence>
<dbReference type="Pfam" id="PF00012">
    <property type="entry name" value="HSP70"/>
    <property type="match status" value="1"/>
</dbReference>
<dbReference type="SUPFAM" id="SSF53067">
    <property type="entry name" value="Actin-like ATPase domain"/>
    <property type="match status" value="1"/>
</dbReference>
<keyword evidence="2" id="KW-0547">Nucleotide-binding</keyword>
<evidence type="ECO:0000256" key="1">
    <source>
        <dbReference type="ARBA" id="ARBA00007381"/>
    </source>
</evidence>
<dbReference type="GO" id="GO:0005524">
    <property type="term" value="F:ATP binding"/>
    <property type="evidence" value="ECO:0007669"/>
    <property type="project" value="UniProtKB-KW"/>
</dbReference>
<sequence length="92" mass="10005">MSGEEVGPAIGIDLGTTHSCVAVCKHGGVKIIPNDQGYSTTPSYVAFTDYELLVGNEAKNQIAMNPSNTVFGKVSNMTFFSNLFIRKRRQSF</sequence>
<dbReference type="PANTHER" id="PTHR19375">
    <property type="entry name" value="HEAT SHOCK PROTEIN 70KDA"/>
    <property type="match status" value="1"/>
</dbReference>
<dbReference type="InterPro" id="IPR013126">
    <property type="entry name" value="Hsp_70_fam"/>
</dbReference>
<accession>A0AAW0KIU0</accession>
<dbReference type="Proteomes" id="UP000237347">
    <property type="component" value="Unassembled WGS sequence"/>
</dbReference>
<comment type="caution">
    <text evidence="4">The sequence shown here is derived from an EMBL/GenBank/DDBJ whole genome shotgun (WGS) entry which is preliminary data.</text>
</comment>